<accession>A0ABQ4V510</accession>
<sequence length="124" mass="13672">MARPTLVDDLLVGRALHQARRRRGLRQSEVAVAVGISVRTLQDYECGRSSVPVSRHKVLAEALGLDPALLSAPETPALPSEPLAPDEAAWLALYHRLPTWFRALFRRRHPASQPAAPAQEPVRC</sequence>
<proteinExistence type="predicted"/>
<dbReference type="RefSeq" id="WP_238308550.1">
    <property type="nucleotide sequence ID" value="NZ_BPRE01000017.1"/>
</dbReference>
<reference evidence="2" key="2">
    <citation type="submission" date="2021-08" db="EMBL/GenBank/DDBJ databases">
        <authorList>
            <person name="Tani A."/>
            <person name="Ola A."/>
            <person name="Ogura Y."/>
            <person name="Katsura K."/>
            <person name="Hayashi T."/>
        </authorList>
    </citation>
    <scope>NUCLEOTIDE SEQUENCE</scope>
    <source>
        <strain evidence="2">DSM 14458</strain>
    </source>
</reference>
<reference evidence="2" key="1">
    <citation type="journal article" date="2021" name="Front. Microbiol.">
        <title>Comprehensive Comparative Genomics and Phenotyping of Methylobacterium Species.</title>
        <authorList>
            <person name="Alessa O."/>
            <person name="Ogura Y."/>
            <person name="Fujitani Y."/>
            <person name="Takami H."/>
            <person name="Hayashi T."/>
            <person name="Sahin N."/>
            <person name="Tani A."/>
        </authorList>
    </citation>
    <scope>NUCLEOTIDE SEQUENCE</scope>
    <source>
        <strain evidence="2">DSM 14458</strain>
    </source>
</reference>
<dbReference type="PROSITE" id="PS50943">
    <property type="entry name" value="HTH_CROC1"/>
    <property type="match status" value="1"/>
</dbReference>
<keyword evidence="3" id="KW-1185">Reference proteome</keyword>
<comment type="caution">
    <text evidence="2">The sequence shown here is derived from an EMBL/GenBank/DDBJ whole genome shotgun (WGS) entry which is preliminary data.</text>
</comment>
<feature type="domain" description="HTH cro/C1-type" evidence="1">
    <location>
        <begin position="16"/>
        <end position="70"/>
    </location>
</feature>
<dbReference type="SUPFAM" id="SSF47413">
    <property type="entry name" value="lambda repressor-like DNA-binding domains"/>
    <property type="match status" value="1"/>
</dbReference>
<dbReference type="InterPro" id="IPR001387">
    <property type="entry name" value="Cro/C1-type_HTH"/>
</dbReference>
<evidence type="ECO:0000313" key="2">
    <source>
        <dbReference type="EMBL" id="GJE77767.1"/>
    </source>
</evidence>
<dbReference type="Proteomes" id="UP001055093">
    <property type="component" value="Unassembled WGS sequence"/>
</dbReference>
<dbReference type="CDD" id="cd00093">
    <property type="entry name" value="HTH_XRE"/>
    <property type="match status" value="1"/>
</dbReference>
<dbReference type="InterPro" id="IPR010982">
    <property type="entry name" value="Lambda_DNA-bd_dom_sf"/>
</dbReference>
<dbReference type="Gene3D" id="1.10.260.40">
    <property type="entry name" value="lambda repressor-like DNA-binding domains"/>
    <property type="match status" value="1"/>
</dbReference>
<evidence type="ECO:0000313" key="3">
    <source>
        <dbReference type="Proteomes" id="UP001055093"/>
    </source>
</evidence>
<evidence type="ECO:0000259" key="1">
    <source>
        <dbReference type="PROSITE" id="PS50943"/>
    </source>
</evidence>
<dbReference type="Pfam" id="PF13560">
    <property type="entry name" value="HTH_31"/>
    <property type="match status" value="1"/>
</dbReference>
<dbReference type="EMBL" id="BPRE01000017">
    <property type="protein sequence ID" value="GJE77767.1"/>
    <property type="molecule type" value="Genomic_DNA"/>
</dbReference>
<name>A0ABQ4V510_9HYPH</name>
<organism evidence="2 3">
    <name type="scientific">Methylorubrum suomiense</name>
    <dbReference type="NCBI Taxonomy" id="144191"/>
    <lineage>
        <taxon>Bacteria</taxon>
        <taxon>Pseudomonadati</taxon>
        <taxon>Pseudomonadota</taxon>
        <taxon>Alphaproteobacteria</taxon>
        <taxon>Hyphomicrobiales</taxon>
        <taxon>Methylobacteriaceae</taxon>
        <taxon>Methylorubrum</taxon>
    </lineage>
</organism>
<dbReference type="SMART" id="SM00530">
    <property type="entry name" value="HTH_XRE"/>
    <property type="match status" value="1"/>
</dbReference>
<protein>
    <recommendedName>
        <fullName evidence="1">HTH cro/C1-type domain-containing protein</fullName>
    </recommendedName>
</protein>
<gene>
    <name evidence="2" type="ORF">BGCPKDLD_4374</name>
</gene>